<accession>A0A1G4YTR1</accession>
<sequence>MTPRLEFWPERSAGPLWDARGRAVDPAALGLPTGLVEQLHAFTAAYAEDRLPVVGPGDPAYLALGARLLHDVRAALAGRFDVVVTEPWFAPPG</sequence>
<dbReference type="EMBL" id="FMUH01000006">
    <property type="protein sequence ID" value="SCX56806.1"/>
    <property type="molecule type" value="Genomic_DNA"/>
</dbReference>
<dbReference type="RefSeq" id="WP_092806715.1">
    <property type="nucleotide sequence ID" value="NZ_FMUH01000006.1"/>
</dbReference>
<gene>
    <name evidence="1" type="ORF">SAMN03159343_3508</name>
</gene>
<dbReference type="Proteomes" id="UP000198981">
    <property type="component" value="Unassembled WGS sequence"/>
</dbReference>
<evidence type="ECO:0000313" key="1">
    <source>
        <dbReference type="EMBL" id="SCX56806.1"/>
    </source>
</evidence>
<evidence type="ECO:0000313" key="2">
    <source>
        <dbReference type="Proteomes" id="UP000198981"/>
    </source>
</evidence>
<organism evidence="1 2">
    <name type="scientific">Klenkia marina</name>
    <dbReference type="NCBI Taxonomy" id="1960309"/>
    <lineage>
        <taxon>Bacteria</taxon>
        <taxon>Bacillati</taxon>
        <taxon>Actinomycetota</taxon>
        <taxon>Actinomycetes</taxon>
        <taxon>Geodermatophilales</taxon>
        <taxon>Geodermatophilaceae</taxon>
        <taxon>Klenkia</taxon>
    </lineage>
</organism>
<name>A0A1G4YTR1_9ACTN</name>
<proteinExistence type="predicted"/>
<keyword evidence="2" id="KW-1185">Reference proteome</keyword>
<dbReference type="AlphaFoldDB" id="A0A1G4YTR1"/>
<dbReference type="STRING" id="1960309.SAMN03159343_3508"/>
<protein>
    <submittedName>
        <fullName evidence="1">Uncharacterized protein</fullName>
    </submittedName>
</protein>
<dbReference type="OrthoDB" id="5149334at2"/>
<reference evidence="2" key="1">
    <citation type="submission" date="2016-10" db="EMBL/GenBank/DDBJ databases">
        <authorList>
            <person name="Varghese N."/>
            <person name="Submissions S."/>
        </authorList>
    </citation>
    <scope>NUCLEOTIDE SEQUENCE [LARGE SCALE GENOMIC DNA]</scope>
    <source>
        <strain evidence="2">DSM 45722</strain>
    </source>
</reference>